<dbReference type="EMBL" id="JAQIFT010000062">
    <property type="protein sequence ID" value="MDA3733368.1"/>
    <property type="molecule type" value="Genomic_DNA"/>
</dbReference>
<evidence type="ECO:0000259" key="13">
    <source>
        <dbReference type="Pfam" id="PF00137"/>
    </source>
</evidence>
<dbReference type="InterPro" id="IPR002379">
    <property type="entry name" value="ATPase_proteolipid_c-like_dom"/>
</dbReference>
<dbReference type="CDD" id="cd18184">
    <property type="entry name" value="ATP-synt_Fo_c_NaATPase"/>
    <property type="match status" value="1"/>
</dbReference>
<reference evidence="14" key="1">
    <citation type="journal article" date="2023" name="Int. J. Syst. Evol. Microbiol.">
        <title>&lt;i&gt;Holtiella tumoricola&lt;/i&gt; gen. nov. sp. nov., isolated from a human clinical sample.</title>
        <authorList>
            <person name="Allen-Vercoe E."/>
            <person name="Daigneault M.C."/>
            <person name="Vancuren S.J."/>
            <person name="Cochrane K."/>
            <person name="O'Neal L.L."/>
            <person name="Sankaranarayanan K."/>
            <person name="Lawson P.A."/>
        </authorList>
    </citation>
    <scope>NUCLEOTIDE SEQUENCE</scope>
    <source>
        <strain evidence="14">CC70A</strain>
    </source>
</reference>
<comment type="function">
    <text evidence="12">Key component of the F(0) channel; it plays a direct role in translocation across the membrane. A homomeric c-ring of between 10-14 subunits forms the central stalk rotor element with the F(1) delta and epsilon subunits.</text>
</comment>
<keyword evidence="6 12" id="KW-0375">Hydrogen ion transport</keyword>
<evidence type="ECO:0000313" key="15">
    <source>
        <dbReference type="Proteomes" id="UP001169242"/>
    </source>
</evidence>
<evidence type="ECO:0000256" key="1">
    <source>
        <dbReference type="ARBA" id="ARBA00004141"/>
    </source>
</evidence>
<dbReference type="InterPro" id="IPR005953">
    <property type="entry name" value="ATP_synth_csu_bac/chlpt"/>
</dbReference>
<proteinExistence type="inferred from homology"/>
<dbReference type="PANTHER" id="PTHR10031:SF0">
    <property type="entry name" value="ATPASE PROTEIN 9"/>
    <property type="match status" value="1"/>
</dbReference>
<keyword evidence="9 12" id="KW-0446">Lipid-binding</keyword>
<evidence type="ECO:0000256" key="3">
    <source>
        <dbReference type="ARBA" id="ARBA00022448"/>
    </source>
</evidence>
<accession>A0AA42J2N8</accession>
<dbReference type="RefSeq" id="WP_053983170.1">
    <property type="nucleotide sequence ID" value="NZ_JAQIFT010000062.1"/>
</dbReference>
<evidence type="ECO:0000256" key="11">
    <source>
        <dbReference type="ARBA" id="ARBA00023310"/>
    </source>
</evidence>
<dbReference type="GO" id="GO:0005886">
    <property type="term" value="C:plasma membrane"/>
    <property type="evidence" value="ECO:0007669"/>
    <property type="project" value="UniProtKB-SubCell"/>
</dbReference>
<dbReference type="InterPro" id="IPR020537">
    <property type="entry name" value="ATP_synth_F0_csu_DDCD_BS"/>
</dbReference>
<evidence type="ECO:0000256" key="8">
    <source>
        <dbReference type="ARBA" id="ARBA00023065"/>
    </source>
</evidence>
<dbReference type="NCBIfam" id="TIGR01260">
    <property type="entry name" value="ATP_synt_c"/>
    <property type="match status" value="1"/>
</dbReference>
<keyword evidence="15" id="KW-1185">Reference proteome</keyword>
<comment type="similarity">
    <text evidence="2 12">Belongs to the ATPase C chain family.</text>
</comment>
<feature type="transmembrane region" description="Helical" evidence="12">
    <location>
        <begin position="58"/>
        <end position="82"/>
    </location>
</feature>
<organism evidence="14 15">
    <name type="scientific">Holtiella tumoricola</name>
    <dbReference type="NCBI Taxonomy" id="3018743"/>
    <lineage>
        <taxon>Bacteria</taxon>
        <taxon>Bacillati</taxon>
        <taxon>Bacillota</taxon>
        <taxon>Clostridia</taxon>
        <taxon>Lachnospirales</taxon>
        <taxon>Cellulosilyticaceae</taxon>
        <taxon>Holtiella</taxon>
    </lineage>
</organism>
<dbReference type="Pfam" id="PF00137">
    <property type="entry name" value="ATP-synt_C"/>
    <property type="match status" value="1"/>
</dbReference>
<evidence type="ECO:0000256" key="2">
    <source>
        <dbReference type="ARBA" id="ARBA00006704"/>
    </source>
</evidence>
<evidence type="ECO:0000256" key="5">
    <source>
        <dbReference type="ARBA" id="ARBA00022692"/>
    </source>
</evidence>
<feature type="transmembrane region" description="Helical" evidence="12">
    <location>
        <begin position="9"/>
        <end position="31"/>
    </location>
</feature>
<dbReference type="PROSITE" id="PS00605">
    <property type="entry name" value="ATPASE_C"/>
    <property type="match status" value="1"/>
</dbReference>
<dbReference type="Gene3D" id="1.20.120.610">
    <property type="entry name" value="lithium bound rotor ring of v- atpase"/>
    <property type="match status" value="1"/>
</dbReference>
<keyword evidence="12" id="KW-1003">Cell membrane</keyword>
<feature type="domain" description="V-ATPase proteolipid subunit C-like" evidence="13">
    <location>
        <begin position="17"/>
        <end position="79"/>
    </location>
</feature>
<dbReference type="GO" id="GO:0033177">
    <property type="term" value="C:proton-transporting two-sector ATPase complex, proton-transporting domain"/>
    <property type="evidence" value="ECO:0007669"/>
    <property type="project" value="InterPro"/>
</dbReference>
<evidence type="ECO:0000256" key="7">
    <source>
        <dbReference type="ARBA" id="ARBA00022989"/>
    </source>
</evidence>
<evidence type="ECO:0000313" key="14">
    <source>
        <dbReference type="EMBL" id="MDA3733368.1"/>
    </source>
</evidence>
<dbReference type="GO" id="GO:0045259">
    <property type="term" value="C:proton-transporting ATP synthase complex"/>
    <property type="evidence" value="ECO:0007669"/>
    <property type="project" value="UniProtKB-KW"/>
</dbReference>
<keyword evidence="3 12" id="KW-0813">Transport</keyword>
<dbReference type="PANTHER" id="PTHR10031">
    <property type="entry name" value="ATP SYNTHASE LIPID-BINDING PROTEIN, MITOCHONDRIAL"/>
    <property type="match status" value="1"/>
</dbReference>
<evidence type="ECO:0000256" key="4">
    <source>
        <dbReference type="ARBA" id="ARBA00022547"/>
    </source>
</evidence>
<name>A0AA42J2N8_9FIRM</name>
<evidence type="ECO:0000256" key="6">
    <source>
        <dbReference type="ARBA" id="ARBA00022781"/>
    </source>
</evidence>
<keyword evidence="4 12" id="KW-0138">CF(0)</keyword>
<dbReference type="AlphaFoldDB" id="A0AA42J2N8"/>
<keyword evidence="8 12" id="KW-0406">Ion transport</keyword>
<keyword evidence="5 12" id="KW-0812">Transmembrane</keyword>
<dbReference type="HAMAP" id="MF_01396">
    <property type="entry name" value="ATP_synth_c_bact"/>
    <property type="match status" value="1"/>
</dbReference>
<evidence type="ECO:0000256" key="10">
    <source>
        <dbReference type="ARBA" id="ARBA00023136"/>
    </source>
</evidence>
<comment type="function">
    <text evidence="12">F(1)F(0) ATP synthase produces ATP from ADP in the presence of a proton or sodium gradient. F-type ATPases consist of two structural domains, F(1) containing the extramembraneous catalytic core and F(0) containing the membrane proton channel, linked together by a central stalk and a peripheral stalk. During catalysis, ATP synthesis in the catalytic domain of F(1) is coupled via a rotary mechanism of the central stalk subunits to proton translocation.</text>
</comment>
<dbReference type="SUPFAM" id="SSF81333">
    <property type="entry name" value="F1F0 ATP synthase subunit C"/>
    <property type="match status" value="1"/>
</dbReference>
<comment type="caution">
    <text evidence="14">The sequence shown here is derived from an EMBL/GenBank/DDBJ whole genome shotgun (WGS) entry which is preliminary data.</text>
</comment>
<dbReference type="GO" id="GO:0008289">
    <property type="term" value="F:lipid binding"/>
    <property type="evidence" value="ECO:0007669"/>
    <property type="project" value="UniProtKB-KW"/>
</dbReference>
<sequence>MDNQIDGRALILACSAIGAGLAMIAGIGPGIGQGYAAGKGAEAVGRQPEAQSDVVRTMLLGAAVAETTGIYGLIVAIILLFANPLITKYIELLG</sequence>
<keyword evidence="10 12" id="KW-0472">Membrane</keyword>
<dbReference type="InterPro" id="IPR035921">
    <property type="entry name" value="F/V-ATP_Csub_sf"/>
</dbReference>
<keyword evidence="7 12" id="KW-1133">Transmembrane helix</keyword>
<dbReference type="PRINTS" id="PR00124">
    <property type="entry name" value="ATPASEC"/>
</dbReference>
<comment type="subcellular location">
    <subcellularLocation>
        <location evidence="12">Cell membrane</location>
        <topology evidence="12">Multi-pass membrane protein</topology>
    </subcellularLocation>
    <subcellularLocation>
        <location evidence="1">Membrane</location>
        <topology evidence="1">Multi-pass membrane protein</topology>
    </subcellularLocation>
</comment>
<feature type="site" description="Reversibly protonated during proton transport" evidence="12">
    <location>
        <position position="66"/>
    </location>
</feature>
<dbReference type="InterPro" id="IPR000454">
    <property type="entry name" value="ATP_synth_F0_csu"/>
</dbReference>
<gene>
    <name evidence="12 14" type="primary">atpE</name>
    <name evidence="14" type="ORF">PBV87_17970</name>
</gene>
<evidence type="ECO:0000256" key="9">
    <source>
        <dbReference type="ARBA" id="ARBA00023121"/>
    </source>
</evidence>
<evidence type="ECO:0000256" key="12">
    <source>
        <dbReference type="HAMAP-Rule" id="MF_01396"/>
    </source>
</evidence>
<protein>
    <recommendedName>
        <fullName evidence="12">ATP synthase subunit c</fullName>
    </recommendedName>
    <alternativeName>
        <fullName evidence="12">ATP synthase F(0) sector subunit c</fullName>
    </alternativeName>
    <alternativeName>
        <fullName evidence="12">F-type ATPase subunit c</fullName>
        <shortName evidence="12">F-ATPase subunit c</shortName>
    </alternativeName>
    <alternativeName>
        <fullName evidence="12">Lipid-binding protein</fullName>
    </alternativeName>
</protein>
<dbReference type="GO" id="GO:0046933">
    <property type="term" value="F:proton-transporting ATP synthase activity, rotational mechanism"/>
    <property type="evidence" value="ECO:0007669"/>
    <property type="project" value="UniProtKB-UniRule"/>
</dbReference>
<dbReference type="Proteomes" id="UP001169242">
    <property type="component" value="Unassembled WGS sequence"/>
</dbReference>
<keyword evidence="11 12" id="KW-0066">ATP synthesis</keyword>